<gene>
    <name evidence="9" type="primary">LOC115937782</name>
</gene>
<proteinExistence type="inferred from homology"/>
<evidence type="ECO:0000256" key="4">
    <source>
        <dbReference type="ARBA" id="ARBA00022989"/>
    </source>
</evidence>
<sequence length="123" mass="14051">MQDITSGILGFVSSPEQSTSWTMKSQNSSPFNRHLLSTYCVPRMVIVTSQHWYSAFHHVSVYPKKELPFFIHFTAGLCSSTAMIALLTHQFPEIMGVFAKAGTEEEQEERSQDWEEKDEDPAY</sequence>
<dbReference type="GeneID" id="115937782"/>
<dbReference type="InterPro" id="IPR007311">
    <property type="entry name" value="ST7"/>
</dbReference>
<dbReference type="PANTHER" id="PTHR12745:SF4">
    <property type="entry name" value="SUPPRESSOR OF TUMORIGENICITY 7 PROTEIN-LIKE"/>
    <property type="match status" value="1"/>
</dbReference>
<dbReference type="OrthoDB" id="5914722at2759"/>
<dbReference type="PANTHER" id="PTHR12745">
    <property type="entry name" value="SUPPRESSION OF TUMORIGENICITY 7"/>
    <property type="match status" value="1"/>
</dbReference>
<protein>
    <recommendedName>
        <fullName evidence="6">Suppressor of tumorigenicity 7 protein-like</fullName>
    </recommendedName>
</protein>
<name>A0A7F8Q7U0_LEPWE</name>
<dbReference type="Pfam" id="PF04184">
    <property type="entry name" value="ST7"/>
    <property type="match status" value="1"/>
</dbReference>
<dbReference type="KEGG" id="lww:115937782"/>
<reference evidence="9" key="1">
    <citation type="submission" date="2025-08" db="UniProtKB">
        <authorList>
            <consortium name="RefSeq"/>
        </authorList>
    </citation>
    <scope>IDENTIFICATION</scope>
    <source>
        <tissue evidence="9">Liver</tissue>
    </source>
</reference>
<feature type="region of interest" description="Disordered" evidence="7">
    <location>
        <begin position="100"/>
        <end position="123"/>
    </location>
</feature>
<dbReference type="GO" id="GO:0016020">
    <property type="term" value="C:membrane"/>
    <property type="evidence" value="ECO:0007669"/>
    <property type="project" value="UniProtKB-SubCell"/>
</dbReference>
<evidence type="ECO:0000313" key="9">
    <source>
        <dbReference type="RefSeq" id="XP_030876408.1"/>
    </source>
</evidence>
<comment type="subcellular location">
    <subcellularLocation>
        <location evidence="1">Membrane</location>
        <topology evidence="1">Multi-pass membrane protein</topology>
    </subcellularLocation>
</comment>
<keyword evidence="5" id="KW-0472">Membrane</keyword>
<dbReference type="RefSeq" id="XP_030876408.1">
    <property type="nucleotide sequence ID" value="XM_031020548.1"/>
</dbReference>
<organism evidence="8 9">
    <name type="scientific">Leptonychotes weddellii</name>
    <name type="common">Weddell seal</name>
    <name type="synonym">Otaria weddellii</name>
    <dbReference type="NCBI Taxonomy" id="9713"/>
    <lineage>
        <taxon>Eukaryota</taxon>
        <taxon>Metazoa</taxon>
        <taxon>Chordata</taxon>
        <taxon>Craniata</taxon>
        <taxon>Vertebrata</taxon>
        <taxon>Euteleostomi</taxon>
        <taxon>Mammalia</taxon>
        <taxon>Eutheria</taxon>
        <taxon>Laurasiatheria</taxon>
        <taxon>Carnivora</taxon>
        <taxon>Caniformia</taxon>
        <taxon>Pinnipedia</taxon>
        <taxon>Phocidae</taxon>
        <taxon>Monachinae</taxon>
        <taxon>Lobodontini</taxon>
        <taxon>Leptonychotes</taxon>
    </lineage>
</organism>
<keyword evidence="3" id="KW-0812">Transmembrane</keyword>
<accession>A0A7F8Q7U0</accession>
<keyword evidence="8" id="KW-1185">Reference proteome</keyword>
<evidence type="ECO:0000256" key="6">
    <source>
        <dbReference type="ARBA" id="ARBA00039262"/>
    </source>
</evidence>
<evidence type="ECO:0000256" key="2">
    <source>
        <dbReference type="ARBA" id="ARBA00009751"/>
    </source>
</evidence>
<comment type="similarity">
    <text evidence="2">Belongs to the ST7 family.</text>
</comment>
<evidence type="ECO:0000256" key="3">
    <source>
        <dbReference type="ARBA" id="ARBA00022692"/>
    </source>
</evidence>
<evidence type="ECO:0000313" key="8">
    <source>
        <dbReference type="Proteomes" id="UP000245341"/>
    </source>
</evidence>
<keyword evidence="4" id="KW-1133">Transmembrane helix</keyword>
<evidence type="ECO:0000256" key="7">
    <source>
        <dbReference type="SAM" id="MobiDB-lite"/>
    </source>
</evidence>
<evidence type="ECO:0000256" key="1">
    <source>
        <dbReference type="ARBA" id="ARBA00004141"/>
    </source>
</evidence>
<dbReference type="AlphaFoldDB" id="A0A7F8Q7U0"/>
<dbReference type="Proteomes" id="UP000245341">
    <property type="component" value="Unplaced"/>
</dbReference>
<evidence type="ECO:0000256" key="5">
    <source>
        <dbReference type="ARBA" id="ARBA00023136"/>
    </source>
</evidence>